<dbReference type="GO" id="GO:0008652">
    <property type="term" value="P:amino acid biosynthetic process"/>
    <property type="evidence" value="ECO:0007669"/>
    <property type="project" value="UniProtKB-KW"/>
</dbReference>
<dbReference type="Pfam" id="PF24621">
    <property type="entry name" value="DHQS_C"/>
    <property type="match status" value="1"/>
</dbReference>
<dbReference type="SUPFAM" id="SSF56796">
    <property type="entry name" value="Dehydroquinate synthase-like"/>
    <property type="match status" value="1"/>
</dbReference>
<organism evidence="11 12">
    <name type="scientific">Candidatus Limisoma intestinavium</name>
    <dbReference type="NCBI Taxonomy" id="2840856"/>
    <lineage>
        <taxon>Bacteria</taxon>
        <taxon>Pseudomonadati</taxon>
        <taxon>Bacteroidota</taxon>
        <taxon>Bacteroidia</taxon>
        <taxon>Bacteroidales</taxon>
        <taxon>Candidatus Limisoma</taxon>
    </lineage>
</organism>
<evidence type="ECO:0000256" key="5">
    <source>
        <dbReference type="ARBA" id="ARBA00023027"/>
    </source>
</evidence>
<evidence type="ECO:0000256" key="1">
    <source>
        <dbReference type="ARBA" id="ARBA00001911"/>
    </source>
</evidence>
<dbReference type="CDD" id="cd08195">
    <property type="entry name" value="DHQS"/>
    <property type="match status" value="1"/>
</dbReference>
<comment type="cofactor">
    <cofactor evidence="2">
        <name>Co(2+)</name>
        <dbReference type="ChEBI" id="CHEBI:48828"/>
    </cofactor>
</comment>
<dbReference type="Pfam" id="PF01761">
    <property type="entry name" value="DHQ_synthase"/>
    <property type="match status" value="1"/>
</dbReference>
<keyword evidence="3" id="KW-0028">Amino-acid biosynthesis</keyword>
<dbReference type="GO" id="GO:0046872">
    <property type="term" value="F:metal ion binding"/>
    <property type="evidence" value="ECO:0007669"/>
    <property type="project" value="UniProtKB-KW"/>
</dbReference>
<comment type="caution">
    <text evidence="11">The sequence shown here is derived from an EMBL/GenBank/DDBJ whole genome shotgun (WGS) entry which is preliminary data.</text>
</comment>
<dbReference type="InterPro" id="IPR030963">
    <property type="entry name" value="DHQ_synth_fam"/>
</dbReference>
<evidence type="ECO:0000256" key="2">
    <source>
        <dbReference type="ARBA" id="ARBA00001941"/>
    </source>
</evidence>
<feature type="domain" description="3-dehydroquinate synthase N-terminal" evidence="9">
    <location>
        <begin position="53"/>
        <end position="164"/>
    </location>
</feature>
<dbReference type="Gene3D" id="3.40.50.1970">
    <property type="match status" value="1"/>
</dbReference>
<dbReference type="InterPro" id="IPR050071">
    <property type="entry name" value="Dehydroquinate_synthase"/>
</dbReference>
<dbReference type="AlphaFoldDB" id="A0A9D1LGM0"/>
<keyword evidence="6" id="KW-0057">Aromatic amino acid biosynthesis</keyword>
<dbReference type="PIRSF" id="PIRSF001455">
    <property type="entry name" value="DHQ_synth"/>
    <property type="match status" value="1"/>
</dbReference>
<comment type="cofactor">
    <cofactor evidence="1">
        <name>NAD(+)</name>
        <dbReference type="ChEBI" id="CHEBI:57540"/>
    </cofactor>
</comment>
<keyword evidence="7" id="KW-0456">Lyase</keyword>
<reference evidence="11" key="1">
    <citation type="submission" date="2020-10" db="EMBL/GenBank/DDBJ databases">
        <authorList>
            <person name="Gilroy R."/>
        </authorList>
    </citation>
    <scope>NUCLEOTIDE SEQUENCE</scope>
    <source>
        <strain evidence="11">17073</strain>
    </source>
</reference>
<feature type="domain" description="3-dehydroquinate synthase C-terminal" evidence="10">
    <location>
        <begin position="166"/>
        <end position="309"/>
    </location>
</feature>
<reference evidence="11" key="2">
    <citation type="journal article" date="2021" name="PeerJ">
        <title>Extensive microbial diversity within the chicken gut microbiome revealed by metagenomics and culture.</title>
        <authorList>
            <person name="Gilroy R."/>
            <person name="Ravi A."/>
            <person name="Getino M."/>
            <person name="Pursley I."/>
            <person name="Horton D.L."/>
            <person name="Alikhan N.F."/>
            <person name="Baker D."/>
            <person name="Gharbi K."/>
            <person name="Hall N."/>
            <person name="Watson M."/>
            <person name="Adriaenssens E.M."/>
            <person name="Foster-Nyarko E."/>
            <person name="Jarju S."/>
            <person name="Secka A."/>
            <person name="Antonio M."/>
            <person name="Oren A."/>
            <person name="Chaudhuri R.R."/>
            <person name="La Ragione R."/>
            <person name="Hildebrand F."/>
            <person name="Pallen M.J."/>
        </authorList>
    </citation>
    <scope>NUCLEOTIDE SEQUENCE</scope>
    <source>
        <strain evidence="11">17073</strain>
    </source>
</reference>
<proteinExistence type="predicted"/>
<dbReference type="GO" id="GO:0009073">
    <property type="term" value="P:aromatic amino acid family biosynthetic process"/>
    <property type="evidence" value="ECO:0007669"/>
    <property type="project" value="UniProtKB-KW"/>
</dbReference>
<dbReference type="EMBL" id="DVMS01000119">
    <property type="protein sequence ID" value="HIU38830.1"/>
    <property type="molecule type" value="Genomic_DNA"/>
</dbReference>
<sequence>MAATQEIIFTNNVSDALREAVGRLNANRVFILTDEHVNACVLNRMVLPDAEVICIPCGDEHKTLATAEHVWKALEHGGTRKSALVNIGGGVVTDLGGFAAGTFKRGIRFLNVPTTLLAAVDAAVGGKTGVNFNGLKNEIGLFKEAETVIISSAFFDTLPETELKSGYAEMLKHGLLSGETAYRPLLDFDFNCVASQALLDMLEQSVGIKRRIVEADPFEKGLRRALNLGHTAGHAFESKALRDGHPIPHGYAVAWGLIVEAVISHTEKGFPSQELYRLAEFVRLHYGTFPVSCDDYPMLLELMRHDKKSENGECNFTLLRNIGEVETGCTVAETTVEAALDIYRDLLHI</sequence>
<evidence type="ECO:0000256" key="7">
    <source>
        <dbReference type="ARBA" id="ARBA00023239"/>
    </source>
</evidence>
<gene>
    <name evidence="11" type="ORF">IAD18_04090</name>
</gene>
<dbReference type="Proteomes" id="UP000824076">
    <property type="component" value="Unassembled WGS sequence"/>
</dbReference>
<keyword evidence="4" id="KW-0479">Metal-binding</keyword>
<dbReference type="GO" id="GO:0003856">
    <property type="term" value="F:3-dehydroquinate synthase activity"/>
    <property type="evidence" value="ECO:0007669"/>
    <property type="project" value="TreeGrafter"/>
</dbReference>
<evidence type="ECO:0000313" key="12">
    <source>
        <dbReference type="Proteomes" id="UP000824076"/>
    </source>
</evidence>
<accession>A0A9D1LGM0</accession>
<keyword evidence="8" id="KW-0170">Cobalt</keyword>
<evidence type="ECO:0000259" key="10">
    <source>
        <dbReference type="Pfam" id="PF24621"/>
    </source>
</evidence>
<protein>
    <submittedName>
        <fullName evidence="11">3-dehydroquinate synthase</fullName>
    </submittedName>
</protein>
<evidence type="ECO:0000256" key="3">
    <source>
        <dbReference type="ARBA" id="ARBA00022605"/>
    </source>
</evidence>
<name>A0A9D1LGM0_9BACT</name>
<evidence type="ECO:0000256" key="8">
    <source>
        <dbReference type="ARBA" id="ARBA00023285"/>
    </source>
</evidence>
<dbReference type="PANTHER" id="PTHR43622:SF7">
    <property type="entry name" value="3-DEHYDROQUINATE SYNTHASE, CHLOROPLASTIC"/>
    <property type="match status" value="1"/>
</dbReference>
<keyword evidence="5" id="KW-0520">NAD</keyword>
<dbReference type="InterPro" id="IPR030960">
    <property type="entry name" value="DHQS/DOIS_N"/>
</dbReference>
<dbReference type="InterPro" id="IPR056179">
    <property type="entry name" value="DHQS_C"/>
</dbReference>
<dbReference type="Gene3D" id="1.20.1090.10">
    <property type="entry name" value="Dehydroquinate synthase-like - alpha domain"/>
    <property type="match status" value="1"/>
</dbReference>
<evidence type="ECO:0000256" key="6">
    <source>
        <dbReference type="ARBA" id="ARBA00023141"/>
    </source>
</evidence>
<evidence type="ECO:0000256" key="4">
    <source>
        <dbReference type="ARBA" id="ARBA00022723"/>
    </source>
</evidence>
<evidence type="ECO:0000313" key="11">
    <source>
        <dbReference type="EMBL" id="HIU38830.1"/>
    </source>
</evidence>
<dbReference type="PANTHER" id="PTHR43622">
    <property type="entry name" value="3-DEHYDROQUINATE SYNTHASE"/>
    <property type="match status" value="1"/>
</dbReference>
<evidence type="ECO:0000259" key="9">
    <source>
        <dbReference type="Pfam" id="PF01761"/>
    </source>
</evidence>